<keyword evidence="2 5" id="KW-0812">Transmembrane</keyword>
<evidence type="ECO:0000256" key="5">
    <source>
        <dbReference type="SAM" id="Phobius"/>
    </source>
</evidence>
<organism evidence="7 8">
    <name type="scientific">Marinovum algicola</name>
    <dbReference type="NCBI Taxonomy" id="42444"/>
    <lineage>
        <taxon>Bacteria</taxon>
        <taxon>Pseudomonadati</taxon>
        <taxon>Pseudomonadota</taxon>
        <taxon>Alphaproteobacteria</taxon>
        <taxon>Rhodobacterales</taxon>
        <taxon>Roseobacteraceae</taxon>
        <taxon>Marinovum</taxon>
    </lineage>
</organism>
<feature type="transmembrane region" description="Helical" evidence="5">
    <location>
        <begin position="209"/>
        <end position="234"/>
    </location>
</feature>
<protein>
    <submittedName>
        <fullName evidence="7">Sulfoxide reductase heme-binding subunit YedZ</fullName>
    </submittedName>
</protein>
<comment type="subcellular location">
    <subcellularLocation>
        <location evidence="1">Membrane</location>
        <topology evidence="1">Multi-pass membrane protein</topology>
    </subcellularLocation>
</comment>
<evidence type="ECO:0000259" key="6">
    <source>
        <dbReference type="Pfam" id="PF01794"/>
    </source>
</evidence>
<feature type="transmembrane region" description="Helical" evidence="5">
    <location>
        <begin position="133"/>
        <end position="156"/>
    </location>
</feature>
<feature type="transmembrane region" description="Helical" evidence="5">
    <location>
        <begin position="61"/>
        <end position="79"/>
    </location>
</feature>
<dbReference type="Pfam" id="PF01794">
    <property type="entry name" value="Ferric_reduct"/>
    <property type="match status" value="1"/>
</dbReference>
<keyword evidence="4 5" id="KW-0472">Membrane</keyword>
<dbReference type="GO" id="GO:0016020">
    <property type="term" value="C:membrane"/>
    <property type="evidence" value="ECO:0007669"/>
    <property type="project" value="UniProtKB-SubCell"/>
</dbReference>
<dbReference type="EMBL" id="FNYY01000013">
    <property type="protein sequence ID" value="SEJ89228.1"/>
    <property type="molecule type" value="Genomic_DNA"/>
</dbReference>
<feature type="domain" description="Ferric oxidoreductase" evidence="6">
    <location>
        <begin position="58"/>
        <end position="184"/>
    </location>
</feature>
<keyword evidence="8" id="KW-1185">Reference proteome</keyword>
<feature type="transmembrane region" description="Helical" evidence="5">
    <location>
        <begin position="177"/>
        <end position="197"/>
    </location>
</feature>
<comment type="caution">
    <text evidence="7">The sequence shown here is derived from an EMBL/GenBank/DDBJ whole genome shotgun (WGS) entry which is preliminary data.</text>
</comment>
<dbReference type="AlphaFoldDB" id="A0A975WCA5"/>
<dbReference type="GeneID" id="80819548"/>
<evidence type="ECO:0000256" key="4">
    <source>
        <dbReference type="ARBA" id="ARBA00023136"/>
    </source>
</evidence>
<dbReference type="InterPro" id="IPR013130">
    <property type="entry name" value="Fe3_Rdtase_TM_dom"/>
</dbReference>
<gene>
    <name evidence="7" type="ORF">SAMN04487940_11310</name>
</gene>
<sequence length="244" mass="27672">MTVSPRRNVAGFNLKSYLLSSWWARHLIVILIGAAGTWLFLYSRIEWSPMHRWNRAVGDMSIVLVAAAMSLGPVSRLWRSTAVLLPYRRELGIYAVLLAFIHATIILIGWVNLDLMRLVGFEFHPGLQRYVMVQHGFAIANLIGVLALLYGLILAGTSNDRSLRWMGSSVWKFVQRGTYVLWWLSVVHTGYFLYLHFLDFHRATPEPNWVQWPFAGLVGTVLALQIVASSATLYKVRRRGSAAS</sequence>
<reference evidence="7 8" key="1">
    <citation type="submission" date="2016-10" db="EMBL/GenBank/DDBJ databases">
        <authorList>
            <person name="Varghese N."/>
            <person name="Submissions S."/>
        </authorList>
    </citation>
    <scope>NUCLEOTIDE SEQUENCE [LARGE SCALE GENOMIC DNA]</scope>
    <source>
        <strain evidence="7 8">FF3</strain>
    </source>
</reference>
<evidence type="ECO:0000313" key="8">
    <source>
        <dbReference type="Proteomes" id="UP000182932"/>
    </source>
</evidence>
<evidence type="ECO:0000256" key="3">
    <source>
        <dbReference type="ARBA" id="ARBA00022989"/>
    </source>
</evidence>
<accession>A0A975WCA5</accession>
<evidence type="ECO:0000256" key="1">
    <source>
        <dbReference type="ARBA" id="ARBA00004141"/>
    </source>
</evidence>
<feature type="transmembrane region" description="Helical" evidence="5">
    <location>
        <begin position="22"/>
        <end position="41"/>
    </location>
</feature>
<dbReference type="Proteomes" id="UP000182932">
    <property type="component" value="Unassembled WGS sequence"/>
</dbReference>
<evidence type="ECO:0000256" key="2">
    <source>
        <dbReference type="ARBA" id="ARBA00022692"/>
    </source>
</evidence>
<evidence type="ECO:0000313" key="7">
    <source>
        <dbReference type="EMBL" id="SEJ89228.1"/>
    </source>
</evidence>
<dbReference type="RefSeq" id="WP_053083403.1">
    <property type="nucleotide sequence ID" value="NZ_CATLQZ010000023.1"/>
</dbReference>
<proteinExistence type="predicted"/>
<keyword evidence="3 5" id="KW-1133">Transmembrane helix</keyword>
<name>A0A975WCA5_9RHOB</name>
<feature type="transmembrane region" description="Helical" evidence="5">
    <location>
        <begin position="91"/>
        <end position="113"/>
    </location>
</feature>